<dbReference type="EMBL" id="KQ428837">
    <property type="protein sequence ID" value="KOF65828.1"/>
    <property type="molecule type" value="Genomic_DNA"/>
</dbReference>
<name>A0A0L8FMF7_OCTBM</name>
<sequence length="87" mass="9390">MEDLKEKISPLLKPRDLFSTLVGAHPILAPDTDSSPKQSTTTDSKNDYVPNSNVTHNTCGNVTNTAGNLENGSTNLQFGYANNINIK</sequence>
<feature type="region of interest" description="Disordered" evidence="1">
    <location>
        <begin position="26"/>
        <end position="55"/>
    </location>
</feature>
<proteinExistence type="predicted"/>
<gene>
    <name evidence="2" type="ORF">OCBIM_22014267mg</name>
</gene>
<evidence type="ECO:0000313" key="2">
    <source>
        <dbReference type="EMBL" id="KOF65828.1"/>
    </source>
</evidence>
<protein>
    <submittedName>
        <fullName evidence="2">Uncharacterized protein</fullName>
    </submittedName>
</protein>
<evidence type="ECO:0000256" key="1">
    <source>
        <dbReference type="SAM" id="MobiDB-lite"/>
    </source>
</evidence>
<accession>A0A0L8FMF7</accession>
<dbReference type="AlphaFoldDB" id="A0A0L8FMF7"/>
<feature type="compositionally biased region" description="Polar residues" evidence="1">
    <location>
        <begin position="32"/>
        <end position="55"/>
    </location>
</feature>
<reference evidence="2" key="1">
    <citation type="submission" date="2015-07" db="EMBL/GenBank/DDBJ databases">
        <title>MeaNS - Measles Nucleotide Surveillance Program.</title>
        <authorList>
            <person name="Tran T."/>
            <person name="Druce J."/>
        </authorList>
    </citation>
    <scope>NUCLEOTIDE SEQUENCE</scope>
    <source>
        <strain evidence="2">UCB-OBI-ISO-001</strain>
        <tissue evidence="2">Gonad</tissue>
    </source>
</reference>
<organism evidence="2">
    <name type="scientific">Octopus bimaculoides</name>
    <name type="common">California two-spotted octopus</name>
    <dbReference type="NCBI Taxonomy" id="37653"/>
    <lineage>
        <taxon>Eukaryota</taxon>
        <taxon>Metazoa</taxon>
        <taxon>Spiralia</taxon>
        <taxon>Lophotrochozoa</taxon>
        <taxon>Mollusca</taxon>
        <taxon>Cephalopoda</taxon>
        <taxon>Coleoidea</taxon>
        <taxon>Octopodiformes</taxon>
        <taxon>Octopoda</taxon>
        <taxon>Incirrata</taxon>
        <taxon>Octopodidae</taxon>
        <taxon>Octopus</taxon>
    </lineage>
</organism>